<evidence type="ECO:0000256" key="3">
    <source>
        <dbReference type="ARBA" id="ARBA00022679"/>
    </source>
</evidence>
<evidence type="ECO:0000256" key="4">
    <source>
        <dbReference type="ARBA" id="ARBA00022741"/>
    </source>
</evidence>
<organism evidence="10 11">
    <name type="scientific">Aphanomyces euteiches</name>
    <dbReference type="NCBI Taxonomy" id="100861"/>
    <lineage>
        <taxon>Eukaryota</taxon>
        <taxon>Sar</taxon>
        <taxon>Stramenopiles</taxon>
        <taxon>Oomycota</taxon>
        <taxon>Saprolegniomycetes</taxon>
        <taxon>Saprolegniales</taxon>
        <taxon>Verrucalvaceae</taxon>
        <taxon>Aphanomyces</taxon>
    </lineage>
</organism>
<accession>A0A6G0XK52</accession>
<feature type="domain" description="RIO-type" evidence="9">
    <location>
        <begin position="103"/>
        <end position="164"/>
    </location>
</feature>
<comment type="catalytic activity">
    <reaction evidence="8">
        <text>L-seryl-[protein] + ATP = O-phospho-L-seryl-[protein] + ADP + H(+)</text>
        <dbReference type="Rhea" id="RHEA:17989"/>
        <dbReference type="Rhea" id="RHEA-COMP:9863"/>
        <dbReference type="Rhea" id="RHEA-COMP:11604"/>
        <dbReference type="ChEBI" id="CHEBI:15378"/>
        <dbReference type="ChEBI" id="CHEBI:29999"/>
        <dbReference type="ChEBI" id="CHEBI:30616"/>
        <dbReference type="ChEBI" id="CHEBI:83421"/>
        <dbReference type="ChEBI" id="CHEBI:456216"/>
        <dbReference type="EC" id="2.7.11.1"/>
    </reaction>
</comment>
<evidence type="ECO:0000256" key="7">
    <source>
        <dbReference type="ARBA" id="ARBA00047899"/>
    </source>
</evidence>
<proteinExistence type="predicted"/>
<keyword evidence="4" id="KW-0547">Nucleotide-binding</keyword>
<evidence type="ECO:0000313" key="11">
    <source>
        <dbReference type="Proteomes" id="UP000481153"/>
    </source>
</evidence>
<dbReference type="Pfam" id="PF01163">
    <property type="entry name" value="RIO1"/>
    <property type="match status" value="1"/>
</dbReference>
<dbReference type="EC" id="2.7.11.1" evidence="1"/>
<evidence type="ECO:0000313" key="10">
    <source>
        <dbReference type="EMBL" id="KAF0740563.1"/>
    </source>
</evidence>
<sequence length="185" mass="21126">MCVSKSCSECLTSSEIHEVAPDGVHRCRFPYHASAVIDGRRVDIQYQKHILHHVFTARVVRTGRPVVVKFAKQYGSELHRYCAEEGFAPALLHSEELINNWIFIVMDKLELTPLDQASVDKSIISGQVLKIQGRLAAAKYVHGDLRENNVLWDTGSSRVVLIDFDWAERRQNLVSNVYESRYRMA</sequence>
<dbReference type="GO" id="GO:0005524">
    <property type="term" value="F:ATP binding"/>
    <property type="evidence" value="ECO:0007669"/>
    <property type="project" value="UniProtKB-KW"/>
</dbReference>
<comment type="caution">
    <text evidence="10">The sequence shown here is derived from an EMBL/GenBank/DDBJ whole genome shotgun (WGS) entry which is preliminary data.</text>
</comment>
<name>A0A6G0XK52_9STRA</name>
<keyword evidence="5" id="KW-0418">Kinase</keyword>
<keyword evidence="2" id="KW-0723">Serine/threonine-protein kinase</keyword>
<keyword evidence="6" id="KW-0067">ATP-binding</keyword>
<dbReference type="AlphaFoldDB" id="A0A6G0XK52"/>
<gene>
    <name evidence="10" type="ORF">Ae201684_003940</name>
</gene>
<evidence type="ECO:0000256" key="1">
    <source>
        <dbReference type="ARBA" id="ARBA00012513"/>
    </source>
</evidence>
<evidence type="ECO:0000256" key="2">
    <source>
        <dbReference type="ARBA" id="ARBA00022527"/>
    </source>
</evidence>
<dbReference type="InterPro" id="IPR018934">
    <property type="entry name" value="RIO_dom"/>
</dbReference>
<keyword evidence="3" id="KW-0808">Transferase</keyword>
<keyword evidence="11" id="KW-1185">Reference proteome</keyword>
<dbReference type="GO" id="GO:0004674">
    <property type="term" value="F:protein serine/threonine kinase activity"/>
    <property type="evidence" value="ECO:0007669"/>
    <property type="project" value="UniProtKB-KW"/>
</dbReference>
<dbReference type="EMBL" id="VJMJ01000048">
    <property type="protein sequence ID" value="KAF0740563.1"/>
    <property type="molecule type" value="Genomic_DNA"/>
</dbReference>
<dbReference type="Proteomes" id="UP000481153">
    <property type="component" value="Unassembled WGS sequence"/>
</dbReference>
<dbReference type="InterPro" id="IPR011009">
    <property type="entry name" value="Kinase-like_dom_sf"/>
</dbReference>
<dbReference type="VEuPathDB" id="FungiDB:AeMF1_010269"/>
<evidence type="ECO:0000256" key="5">
    <source>
        <dbReference type="ARBA" id="ARBA00022777"/>
    </source>
</evidence>
<dbReference type="Gene3D" id="1.10.510.10">
    <property type="entry name" value="Transferase(Phosphotransferase) domain 1"/>
    <property type="match status" value="1"/>
</dbReference>
<dbReference type="SUPFAM" id="SSF56112">
    <property type="entry name" value="Protein kinase-like (PK-like)"/>
    <property type="match status" value="1"/>
</dbReference>
<comment type="catalytic activity">
    <reaction evidence="7">
        <text>L-threonyl-[protein] + ATP = O-phospho-L-threonyl-[protein] + ADP + H(+)</text>
        <dbReference type="Rhea" id="RHEA:46608"/>
        <dbReference type="Rhea" id="RHEA-COMP:11060"/>
        <dbReference type="Rhea" id="RHEA-COMP:11605"/>
        <dbReference type="ChEBI" id="CHEBI:15378"/>
        <dbReference type="ChEBI" id="CHEBI:30013"/>
        <dbReference type="ChEBI" id="CHEBI:30616"/>
        <dbReference type="ChEBI" id="CHEBI:61977"/>
        <dbReference type="ChEBI" id="CHEBI:456216"/>
        <dbReference type="EC" id="2.7.11.1"/>
    </reaction>
</comment>
<evidence type="ECO:0000259" key="9">
    <source>
        <dbReference type="Pfam" id="PF01163"/>
    </source>
</evidence>
<evidence type="ECO:0000256" key="8">
    <source>
        <dbReference type="ARBA" id="ARBA00048679"/>
    </source>
</evidence>
<protein>
    <recommendedName>
        <fullName evidence="1">non-specific serine/threonine protein kinase</fullName>
        <ecNumber evidence="1">2.7.11.1</ecNumber>
    </recommendedName>
</protein>
<evidence type="ECO:0000256" key="6">
    <source>
        <dbReference type="ARBA" id="ARBA00022840"/>
    </source>
</evidence>
<reference evidence="10 11" key="1">
    <citation type="submission" date="2019-07" db="EMBL/GenBank/DDBJ databases">
        <title>Genomics analysis of Aphanomyces spp. identifies a new class of oomycete effector associated with host adaptation.</title>
        <authorList>
            <person name="Gaulin E."/>
        </authorList>
    </citation>
    <scope>NUCLEOTIDE SEQUENCE [LARGE SCALE GENOMIC DNA]</scope>
    <source>
        <strain evidence="10 11">ATCC 201684</strain>
    </source>
</reference>